<evidence type="ECO:0000256" key="1">
    <source>
        <dbReference type="ARBA" id="ARBA00022737"/>
    </source>
</evidence>
<evidence type="ECO:0000256" key="2">
    <source>
        <dbReference type="ARBA" id="ARBA00022803"/>
    </source>
</evidence>
<dbReference type="InterPro" id="IPR019734">
    <property type="entry name" value="TPR_rpt"/>
</dbReference>
<dbReference type="PANTHER" id="PTHR44186:SF1">
    <property type="entry name" value="BARDET-BIEDL SYNDROME 4 PROTEIN"/>
    <property type="match status" value="1"/>
</dbReference>
<comment type="caution">
    <text evidence="4">The sequence shown here is derived from an EMBL/GenBank/DDBJ whole genome shotgun (WGS) entry which is preliminary data.</text>
</comment>
<dbReference type="EMBL" id="PPGH01000037">
    <property type="protein sequence ID" value="PQJ95055.1"/>
    <property type="molecule type" value="Genomic_DNA"/>
</dbReference>
<organism evidence="4 5">
    <name type="scientific">Chromatium okenii</name>
    <dbReference type="NCBI Taxonomy" id="61644"/>
    <lineage>
        <taxon>Bacteria</taxon>
        <taxon>Pseudomonadati</taxon>
        <taxon>Pseudomonadota</taxon>
        <taxon>Gammaproteobacteria</taxon>
        <taxon>Chromatiales</taxon>
        <taxon>Chromatiaceae</taxon>
        <taxon>Chromatium</taxon>
    </lineage>
</organism>
<evidence type="ECO:0008006" key="6">
    <source>
        <dbReference type="Google" id="ProtNLM"/>
    </source>
</evidence>
<keyword evidence="1" id="KW-0677">Repeat</keyword>
<keyword evidence="3" id="KW-0732">Signal</keyword>
<dbReference type="Gene3D" id="1.25.40.10">
    <property type="entry name" value="Tetratricopeptide repeat domain"/>
    <property type="match status" value="3"/>
</dbReference>
<feature type="chain" id="PRO_5015723738" description="Tetratricopeptide repeat protein" evidence="3">
    <location>
        <begin position="26"/>
        <end position="591"/>
    </location>
</feature>
<dbReference type="AlphaFoldDB" id="A0A2S7XMU6"/>
<protein>
    <recommendedName>
        <fullName evidence="6">Tetratricopeptide repeat protein</fullName>
    </recommendedName>
</protein>
<evidence type="ECO:0000256" key="3">
    <source>
        <dbReference type="SAM" id="SignalP"/>
    </source>
</evidence>
<dbReference type="RefSeq" id="WP_105074111.1">
    <property type="nucleotide sequence ID" value="NZ_PPGH01000037.1"/>
</dbReference>
<feature type="signal peptide" evidence="3">
    <location>
        <begin position="1"/>
        <end position="25"/>
    </location>
</feature>
<dbReference type="PANTHER" id="PTHR44186">
    <property type="match status" value="1"/>
</dbReference>
<dbReference type="Pfam" id="PF13432">
    <property type="entry name" value="TPR_16"/>
    <property type="match status" value="5"/>
</dbReference>
<dbReference type="SUPFAM" id="SSF48452">
    <property type="entry name" value="TPR-like"/>
    <property type="match status" value="2"/>
</dbReference>
<dbReference type="Proteomes" id="UP000239936">
    <property type="component" value="Unassembled WGS sequence"/>
</dbReference>
<sequence>MSLLTLSLSCVVATATLCASPVVLARADPAAPAPAAALTAFPATNSMKTAGLNAEQVYAILLGEIAGRRGDMSTAFTQYFKAAQLTQAPQMAELAARVAIRSEDYDAADQAVRLWLTLAPNAPMAQQVAAFLRIHAEDQEGALIHLNRLIELSEGANETVYDDAAALIARASTPELQLRLMQALVTQFPESADAQQALASLAAGISQFAIADKAARRALELRPEWNKPRLFLVRLLLTQDKRTEARQLLESFIVNTPNDLAMQMLYGQFLVEEKEFTSARAVFEQLLNSQPKAPEALFAAGILSLQLNEFDRAQAYFTRLYDTGERQNDAAFYLGQAAEQMNDVAAALNWYQKVEENHVAEAQMRIAVLRAAAGDVAAAREMLQQLRIDSPEDAVMSTLVEAEILENAHQAEEAMQVLNAALNEQPDAVDLLYARGLLAINLGQLERGEQDLQQIITVDAENANALNALGYTLADRTDRYTEALGYIERAYKLKPDEPAILDSLGWVHYRLGHLETARDYLRQALAAFNDGEIAAHLGEVLWAMGQQTEAWTVWNASLAAHPDDADLQKVIERHRVLKTEANSNNAKGAPK</sequence>
<accession>A0A2S7XMU6</accession>
<reference evidence="4 5" key="1">
    <citation type="submission" date="2018-01" db="EMBL/GenBank/DDBJ databases">
        <title>The complete genome sequence of Chromatium okenii LaCa, a purple sulfur bacterium with a turbulent life.</title>
        <authorList>
            <person name="Luedin S.M."/>
            <person name="Liechti N."/>
            <person name="Storelli N."/>
            <person name="Danza F."/>
            <person name="Wittwer M."/>
            <person name="Pothier J.F."/>
            <person name="Tonolla M.A."/>
        </authorList>
    </citation>
    <scope>NUCLEOTIDE SEQUENCE [LARGE SCALE GENOMIC DNA]</scope>
    <source>
        <strain evidence="4 5">LaCa</strain>
    </source>
</reference>
<gene>
    <name evidence="4" type="ORF">CXB77_12060</name>
</gene>
<proteinExistence type="predicted"/>
<evidence type="ECO:0000313" key="5">
    <source>
        <dbReference type="Proteomes" id="UP000239936"/>
    </source>
</evidence>
<evidence type="ECO:0000313" key="4">
    <source>
        <dbReference type="EMBL" id="PQJ95055.1"/>
    </source>
</evidence>
<name>A0A2S7XMU6_9GAMM</name>
<dbReference type="OrthoDB" id="9766710at2"/>
<dbReference type="SMART" id="SM00028">
    <property type="entry name" value="TPR"/>
    <property type="match status" value="6"/>
</dbReference>
<keyword evidence="5" id="KW-1185">Reference proteome</keyword>
<dbReference type="InterPro" id="IPR011990">
    <property type="entry name" value="TPR-like_helical_dom_sf"/>
</dbReference>
<keyword evidence="2" id="KW-0802">TPR repeat</keyword>